<protein>
    <submittedName>
        <fullName evidence="1">Uncharacterized protein</fullName>
    </submittedName>
</protein>
<gene>
    <name evidence="1" type="ORF">EDD77_13811</name>
</gene>
<dbReference type="Proteomes" id="UP000295184">
    <property type="component" value="Unassembled WGS sequence"/>
</dbReference>
<evidence type="ECO:0000313" key="2">
    <source>
        <dbReference type="Proteomes" id="UP000295184"/>
    </source>
</evidence>
<dbReference type="OrthoDB" id="9874205at2"/>
<dbReference type="AlphaFoldDB" id="A0A4R1QJX7"/>
<sequence length="220" mass="24744">MNNNQKAIKDSAQSIFSELALFSNAVTDFQKKAREISKEEYLTNEGIEAKTNEAKAYLVKRAVELSSSISLSLATIRKAAMAMEESFVISPELQAAITLTSAAGEKLDTSARDRMWKQFIGDNNALRSLKALFDSKGMYTKEMEKYIFNAEDQCNDLESSALDFKIQPGTNLNQTVAFGQKLEKFCELEGVELDKPFIQYLNAEDYSQFYTEQLRTAFGI</sequence>
<dbReference type="RefSeq" id="WP_058966512.1">
    <property type="nucleotide sequence ID" value="NZ_CABKVM010000019.1"/>
</dbReference>
<name>A0A4R1QJX7_9FIRM</name>
<reference evidence="1 2" key="1">
    <citation type="submission" date="2019-03" db="EMBL/GenBank/DDBJ databases">
        <title>Genomic Encyclopedia of Type Strains, Phase IV (KMG-IV): sequencing the most valuable type-strain genomes for metagenomic binning, comparative biology and taxonomic classification.</title>
        <authorList>
            <person name="Goeker M."/>
        </authorList>
    </citation>
    <scope>NUCLEOTIDE SEQUENCE [LARGE SCALE GENOMIC DNA]</scope>
    <source>
        <strain evidence="1 2">DSM 100451</strain>
    </source>
</reference>
<accession>A0A4R1QJX7</accession>
<comment type="caution">
    <text evidence="1">The sequence shown here is derived from an EMBL/GenBank/DDBJ whole genome shotgun (WGS) entry which is preliminary data.</text>
</comment>
<organism evidence="1 2">
    <name type="scientific">Allofournierella massiliensis</name>
    <dbReference type="NCBI Taxonomy" id="1650663"/>
    <lineage>
        <taxon>Bacteria</taxon>
        <taxon>Bacillati</taxon>
        <taxon>Bacillota</taxon>
        <taxon>Clostridia</taxon>
        <taxon>Eubacteriales</taxon>
        <taxon>Oscillospiraceae</taxon>
        <taxon>Allofournierella</taxon>
    </lineage>
</organism>
<proteinExistence type="predicted"/>
<dbReference type="STRING" id="1650663.GCA_001486665_03117"/>
<evidence type="ECO:0000313" key="1">
    <source>
        <dbReference type="EMBL" id="TCL52971.1"/>
    </source>
</evidence>
<dbReference type="EMBL" id="SLUM01000038">
    <property type="protein sequence ID" value="TCL52971.1"/>
    <property type="molecule type" value="Genomic_DNA"/>
</dbReference>